<keyword evidence="14" id="KW-1185">Reference proteome</keyword>
<feature type="domain" description="EF-hand" evidence="12">
    <location>
        <begin position="165"/>
        <end position="200"/>
    </location>
</feature>
<dbReference type="InterPro" id="IPR001594">
    <property type="entry name" value="Palmitoyltrfase_DHHC"/>
</dbReference>
<dbReference type="EMBL" id="QBLH01000968">
    <property type="protein sequence ID" value="TGZ53672.1"/>
    <property type="molecule type" value="Genomic_DNA"/>
</dbReference>
<reference evidence="13 14" key="1">
    <citation type="journal article" date="2019" name="Philos. Trans. R. Soc. Lond., B, Biol. Sci.">
        <title>Ant behaviour and brain gene expression of defending hosts depend on the ecological success of the intruding social parasite.</title>
        <authorList>
            <person name="Kaur R."/>
            <person name="Stoldt M."/>
            <person name="Jongepier E."/>
            <person name="Feldmeyer B."/>
            <person name="Menzel F."/>
            <person name="Bornberg-Bauer E."/>
            <person name="Foitzik S."/>
        </authorList>
    </citation>
    <scope>NUCLEOTIDE SEQUENCE [LARGE SCALE GENOMIC DNA]</scope>
    <source>
        <tissue evidence="13">Whole body</tissue>
    </source>
</reference>
<keyword evidence="10 11" id="KW-0012">Acyltransferase</keyword>
<evidence type="ECO:0000256" key="5">
    <source>
        <dbReference type="ARBA" id="ARBA00022723"/>
    </source>
</evidence>
<feature type="non-terminal residue" evidence="13">
    <location>
        <position position="587"/>
    </location>
</feature>
<comment type="similarity">
    <text evidence="11">Belongs to the DHHC palmitoyltransferase family.</text>
</comment>
<evidence type="ECO:0000256" key="3">
    <source>
        <dbReference type="ARBA" id="ARBA00022679"/>
    </source>
</evidence>
<evidence type="ECO:0000256" key="2">
    <source>
        <dbReference type="ARBA" id="ARBA00006049"/>
    </source>
</evidence>
<sequence length="587" mass="67018">MAQGELEGLGGVLGSSGGAALALGGRHKPEELATLAATTRFSRKEIQLIYRGFKQECPSGLVDEDAFKQIFSRFFPQGDASQYAHYVFNTMKRKPSGKISFEEFLTILSKVSRGSVEEKLQWVFGLYDLDGDGLISKEEMLDVVGSIYDMLGRYTQPQIPEPHAAAREHVDRIFHLMDANKDGVVTIEELVQWCSKDEQLLRSLDTLDTNYEHVHVSGLEGKRENGEDTVVLGDLGEGAKHSSRWWRLQIVFRSLFYNDFLNWSYACDILMEPMFWFVENFTSFLGPVFLVMVSLLTLSIVYIAYYLGLPWWWERSPSMTIILLIVGNWLLVNVCFHYYMGVAVPAGNPPQGGLIPEAVSICKKCIKPKPPRTHHCSVCNKCILKMDHHCPWLNNCVGHYNHRHFFLYMVYTVVGVTFIMIFGIRLAYEEFFPDQEPELDGHPVRLNNSEIIPMTESLDHLSKEELAEIAKQAAETEAKEWRQRLIIFAGLICVATFAALGALAWWHAGLITRGETSIEAHINSAESKKYRAQNKFYQNPYDFGPRENWRLFLGIKNRNWWHILFPSTHGPYGDGLTWRTIHDSKIS</sequence>
<organism evidence="13 14">
    <name type="scientific">Temnothorax longispinosus</name>
    <dbReference type="NCBI Taxonomy" id="300112"/>
    <lineage>
        <taxon>Eukaryota</taxon>
        <taxon>Metazoa</taxon>
        <taxon>Ecdysozoa</taxon>
        <taxon>Arthropoda</taxon>
        <taxon>Hexapoda</taxon>
        <taxon>Insecta</taxon>
        <taxon>Pterygota</taxon>
        <taxon>Neoptera</taxon>
        <taxon>Endopterygota</taxon>
        <taxon>Hymenoptera</taxon>
        <taxon>Apocrita</taxon>
        <taxon>Aculeata</taxon>
        <taxon>Formicoidea</taxon>
        <taxon>Formicidae</taxon>
        <taxon>Myrmicinae</taxon>
        <taxon>Temnothorax</taxon>
    </lineage>
</organism>
<dbReference type="PANTHER" id="PTHR12246">
    <property type="entry name" value="PALMITOYLTRANSFERASE ZDHHC16"/>
    <property type="match status" value="1"/>
</dbReference>
<evidence type="ECO:0000313" key="14">
    <source>
        <dbReference type="Proteomes" id="UP000310200"/>
    </source>
</evidence>
<dbReference type="Proteomes" id="UP000310200">
    <property type="component" value="Unassembled WGS sequence"/>
</dbReference>
<evidence type="ECO:0000256" key="6">
    <source>
        <dbReference type="ARBA" id="ARBA00022737"/>
    </source>
</evidence>
<feature type="transmembrane region" description="Helical" evidence="11">
    <location>
        <begin position="319"/>
        <end position="340"/>
    </location>
</feature>
<keyword evidence="9 11" id="KW-0472">Membrane</keyword>
<protein>
    <recommendedName>
        <fullName evidence="11">Palmitoyltransferase</fullName>
        <ecNumber evidence="11">2.3.1.225</ecNumber>
    </recommendedName>
</protein>
<keyword evidence="3 11" id="KW-0808">Transferase</keyword>
<comment type="subcellular location">
    <subcellularLocation>
        <location evidence="1">Membrane</location>
        <topology evidence="1">Multi-pass membrane protein</topology>
    </subcellularLocation>
</comment>
<evidence type="ECO:0000256" key="8">
    <source>
        <dbReference type="ARBA" id="ARBA00022989"/>
    </source>
</evidence>
<keyword evidence="4 11" id="KW-0812">Transmembrane</keyword>
<accession>A0A4S2KUD4</accession>
<evidence type="ECO:0000256" key="9">
    <source>
        <dbReference type="ARBA" id="ARBA00023136"/>
    </source>
</evidence>
<dbReference type="GO" id="GO:0005509">
    <property type="term" value="F:calcium ion binding"/>
    <property type="evidence" value="ECO:0007669"/>
    <property type="project" value="InterPro"/>
</dbReference>
<dbReference type="InterPro" id="IPR002048">
    <property type="entry name" value="EF_hand_dom"/>
</dbReference>
<dbReference type="PROSITE" id="PS00018">
    <property type="entry name" value="EF_HAND_1"/>
    <property type="match status" value="2"/>
</dbReference>
<dbReference type="InterPro" id="IPR018247">
    <property type="entry name" value="EF_Hand_1_Ca_BS"/>
</dbReference>
<dbReference type="InterPro" id="IPR011992">
    <property type="entry name" value="EF-hand-dom_pair"/>
</dbReference>
<dbReference type="GO" id="GO:0019706">
    <property type="term" value="F:protein-cysteine S-palmitoyltransferase activity"/>
    <property type="evidence" value="ECO:0007669"/>
    <property type="project" value="UniProtKB-EC"/>
</dbReference>
<dbReference type="SUPFAM" id="SSF47473">
    <property type="entry name" value="EF-hand"/>
    <property type="match status" value="1"/>
</dbReference>
<keyword evidence="7" id="KW-0106">Calcium</keyword>
<dbReference type="EC" id="2.3.1.225" evidence="11"/>
<comment type="catalytic activity">
    <reaction evidence="11">
        <text>L-cysteinyl-[protein] + hexadecanoyl-CoA = S-hexadecanoyl-L-cysteinyl-[protein] + CoA</text>
        <dbReference type="Rhea" id="RHEA:36683"/>
        <dbReference type="Rhea" id="RHEA-COMP:10131"/>
        <dbReference type="Rhea" id="RHEA-COMP:11032"/>
        <dbReference type="ChEBI" id="CHEBI:29950"/>
        <dbReference type="ChEBI" id="CHEBI:57287"/>
        <dbReference type="ChEBI" id="CHEBI:57379"/>
        <dbReference type="ChEBI" id="CHEBI:74151"/>
        <dbReference type="EC" id="2.3.1.225"/>
    </reaction>
</comment>
<dbReference type="CDD" id="cd00051">
    <property type="entry name" value="EFh"/>
    <property type="match status" value="1"/>
</dbReference>
<evidence type="ECO:0000256" key="4">
    <source>
        <dbReference type="ARBA" id="ARBA00022692"/>
    </source>
</evidence>
<dbReference type="Pfam" id="PF13499">
    <property type="entry name" value="EF-hand_7"/>
    <property type="match status" value="1"/>
</dbReference>
<evidence type="ECO:0000259" key="12">
    <source>
        <dbReference type="PROSITE" id="PS50222"/>
    </source>
</evidence>
<dbReference type="FunFam" id="1.10.238.10:FF:000009">
    <property type="entry name" value="Visinin-like protein 1"/>
    <property type="match status" value="1"/>
</dbReference>
<dbReference type="AlphaFoldDB" id="A0A4S2KUD4"/>
<name>A0A4S2KUD4_9HYME</name>
<keyword evidence="6" id="KW-0677">Repeat</keyword>
<feature type="transmembrane region" description="Helical" evidence="11">
    <location>
        <begin position="405"/>
        <end position="428"/>
    </location>
</feature>
<keyword evidence="5" id="KW-0479">Metal-binding</keyword>
<feature type="transmembrane region" description="Helical" evidence="11">
    <location>
        <begin position="284"/>
        <end position="307"/>
    </location>
</feature>
<dbReference type="InterPro" id="IPR039859">
    <property type="entry name" value="PFA4/ZDH16/20/ERF2-like"/>
</dbReference>
<evidence type="ECO:0000256" key="11">
    <source>
        <dbReference type="RuleBase" id="RU079119"/>
    </source>
</evidence>
<gene>
    <name evidence="13" type="ORF">DBV15_04932</name>
</gene>
<dbReference type="GO" id="GO:0016020">
    <property type="term" value="C:membrane"/>
    <property type="evidence" value="ECO:0007669"/>
    <property type="project" value="UniProtKB-SubCell"/>
</dbReference>
<feature type="domain" description="EF-hand" evidence="12">
    <location>
        <begin position="115"/>
        <end position="150"/>
    </location>
</feature>
<comment type="caution">
    <text evidence="13">The sequence shown here is derived from an EMBL/GenBank/DDBJ whole genome shotgun (WGS) entry which is preliminary data.</text>
</comment>
<keyword evidence="8 11" id="KW-1133">Transmembrane helix</keyword>
<proteinExistence type="inferred from homology"/>
<evidence type="ECO:0000313" key="13">
    <source>
        <dbReference type="EMBL" id="TGZ53672.1"/>
    </source>
</evidence>
<comment type="similarity">
    <text evidence="2">Belongs to the recoverin family.</text>
</comment>
<dbReference type="PROSITE" id="PS50222">
    <property type="entry name" value="EF_HAND_2"/>
    <property type="match status" value="2"/>
</dbReference>
<dbReference type="PRINTS" id="PR00450">
    <property type="entry name" value="RECOVERIN"/>
</dbReference>
<dbReference type="PROSITE" id="PS50216">
    <property type="entry name" value="DHHC"/>
    <property type="match status" value="1"/>
</dbReference>
<dbReference type="Pfam" id="PF01529">
    <property type="entry name" value="DHHC"/>
    <property type="match status" value="1"/>
</dbReference>
<evidence type="ECO:0000256" key="1">
    <source>
        <dbReference type="ARBA" id="ARBA00004141"/>
    </source>
</evidence>
<dbReference type="Gene3D" id="1.10.238.10">
    <property type="entry name" value="EF-hand"/>
    <property type="match status" value="1"/>
</dbReference>
<comment type="domain">
    <text evidence="11">The DHHC domain is required for palmitoyltransferase activity.</text>
</comment>
<feature type="transmembrane region" description="Helical" evidence="11">
    <location>
        <begin position="485"/>
        <end position="506"/>
    </location>
</feature>
<evidence type="ECO:0000256" key="7">
    <source>
        <dbReference type="ARBA" id="ARBA00022837"/>
    </source>
</evidence>
<dbReference type="SMART" id="SM00054">
    <property type="entry name" value="EFh"/>
    <property type="match status" value="3"/>
</dbReference>
<evidence type="ECO:0000256" key="10">
    <source>
        <dbReference type="ARBA" id="ARBA00023315"/>
    </source>
</evidence>